<dbReference type="STRING" id="649639.Bcell_3070"/>
<dbReference type="RefSeq" id="WP_013489646.1">
    <property type="nucleotide sequence ID" value="NC_014829.1"/>
</dbReference>
<dbReference type="HOGENOM" id="CLU_198054_0_0_9"/>
<gene>
    <name evidence="1" type="ordered locus">Bcell_3070</name>
</gene>
<evidence type="ECO:0000313" key="2">
    <source>
        <dbReference type="Proteomes" id="UP000001401"/>
    </source>
</evidence>
<proteinExistence type="predicted"/>
<dbReference type="CDD" id="cd14686">
    <property type="entry name" value="bZIP"/>
    <property type="match status" value="1"/>
</dbReference>
<keyword evidence="2" id="KW-1185">Reference proteome</keyword>
<protein>
    <submittedName>
        <fullName evidence="1">Uncharacterized protein</fullName>
    </submittedName>
</protein>
<dbReference type="Proteomes" id="UP000001401">
    <property type="component" value="Chromosome"/>
</dbReference>
<dbReference type="EMBL" id="CP002394">
    <property type="protein sequence ID" value="ADU31315.1"/>
    <property type="molecule type" value="Genomic_DNA"/>
</dbReference>
<accession>E6TYY0</accession>
<organism evidence="1 2">
    <name type="scientific">Evansella cellulosilytica (strain ATCC 21833 / DSM 2522 / FERM P-1141 / JCM 9156 / N-4)</name>
    <name type="common">Bacillus cellulosilyticus</name>
    <dbReference type="NCBI Taxonomy" id="649639"/>
    <lineage>
        <taxon>Bacteria</taxon>
        <taxon>Bacillati</taxon>
        <taxon>Bacillota</taxon>
        <taxon>Bacilli</taxon>
        <taxon>Bacillales</taxon>
        <taxon>Bacillaceae</taxon>
        <taxon>Evansella</taxon>
    </lineage>
</organism>
<name>E6TYY0_EVAC2</name>
<reference evidence="1 2" key="1">
    <citation type="submission" date="2010-12" db="EMBL/GenBank/DDBJ databases">
        <title>Complete sequence of Bacillus cellulosilyticus DSM 2522.</title>
        <authorList>
            <consortium name="US DOE Joint Genome Institute"/>
            <person name="Lucas S."/>
            <person name="Copeland A."/>
            <person name="Lapidus A."/>
            <person name="Cheng J.-F."/>
            <person name="Bruce D."/>
            <person name="Goodwin L."/>
            <person name="Pitluck S."/>
            <person name="Chertkov O."/>
            <person name="Detter J.C."/>
            <person name="Han C."/>
            <person name="Tapia R."/>
            <person name="Land M."/>
            <person name="Hauser L."/>
            <person name="Jeffries C."/>
            <person name="Kyrpides N."/>
            <person name="Ivanova N."/>
            <person name="Mikhailova N."/>
            <person name="Brumm P."/>
            <person name="Mead D."/>
            <person name="Woyke T."/>
        </authorList>
    </citation>
    <scope>NUCLEOTIDE SEQUENCE [LARGE SCALE GENOMIC DNA]</scope>
    <source>
        <strain evidence="2">ATCC 21833 / DSM 2522 / FERM P-1141 / JCM 9156 / N-4</strain>
    </source>
</reference>
<dbReference type="AlphaFoldDB" id="E6TYY0"/>
<evidence type="ECO:0000313" key="1">
    <source>
        <dbReference type="EMBL" id="ADU31315.1"/>
    </source>
</evidence>
<dbReference type="KEGG" id="bco:Bcell_3070"/>
<sequence>MDSSLLTVILLIVFVYMMIKCGKGMTGKSGGCCGSGKTSNKTTNFYNLESKLDKLEKENESLKNKINEMKG</sequence>